<dbReference type="InterPro" id="IPR032808">
    <property type="entry name" value="DoxX"/>
</dbReference>
<dbReference type="EMBL" id="CP030840">
    <property type="protein sequence ID" value="AXC12198.1"/>
    <property type="molecule type" value="Genomic_DNA"/>
</dbReference>
<reference evidence="6 7" key="1">
    <citation type="journal article" date="2018" name="Front. Microbiol.">
        <title>Hydrolytic Capabilities as a Key to Environmental Success: Chitinolytic and Cellulolytic Acidobacteria From Acidic Sub-arctic Soils and Boreal Peatlands.</title>
        <authorList>
            <person name="Belova S.E."/>
            <person name="Ravin N.V."/>
            <person name="Pankratov T.A."/>
            <person name="Rakitin A.L."/>
            <person name="Ivanova A.A."/>
            <person name="Beletsky A.V."/>
            <person name="Mardanov A.V."/>
            <person name="Sinninghe Damste J.S."/>
            <person name="Dedysh S.N."/>
        </authorList>
    </citation>
    <scope>NUCLEOTIDE SEQUENCE [LARGE SCALE GENOMIC DNA]</scope>
    <source>
        <strain evidence="6 7">SBC82</strain>
    </source>
</reference>
<dbReference type="Proteomes" id="UP000253606">
    <property type="component" value="Chromosome"/>
</dbReference>
<evidence type="ECO:0000256" key="1">
    <source>
        <dbReference type="ARBA" id="ARBA00004141"/>
    </source>
</evidence>
<gene>
    <name evidence="6" type="ORF">ACPOL_2894</name>
</gene>
<dbReference type="KEGG" id="abas:ACPOL_2894"/>
<protein>
    <submittedName>
        <fullName evidence="6">Uncharacterized protein</fullName>
    </submittedName>
</protein>
<evidence type="ECO:0000313" key="6">
    <source>
        <dbReference type="EMBL" id="AXC12198.1"/>
    </source>
</evidence>
<organism evidence="6 7">
    <name type="scientific">Acidisarcina polymorpha</name>
    <dbReference type="NCBI Taxonomy" id="2211140"/>
    <lineage>
        <taxon>Bacteria</taxon>
        <taxon>Pseudomonadati</taxon>
        <taxon>Acidobacteriota</taxon>
        <taxon>Terriglobia</taxon>
        <taxon>Terriglobales</taxon>
        <taxon>Acidobacteriaceae</taxon>
        <taxon>Acidisarcina</taxon>
    </lineage>
</organism>
<dbReference type="GO" id="GO:0016020">
    <property type="term" value="C:membrane"/>
    <property type="evidence" value="ECO:0007669"/>
    <property type="project" value="UniProtKB-SubCell"/>
</dbReference>
<keyword evidence="2 5" id="KW-0812">Transmembrane</keyword>
<feature type="transmembrane region" description="Helical" evidence="5">
    <location>
        <begin position="65"/>
        <end position="89"/>
    </location>
</feature>
<keyword evidence="3 5" id="KW-1133">Transmembrane helix</keyword>
<proteinExistence type="predicted"/>
<sequence length="90" mass="9475">MRKHHIPFATVSLVASFVLEVVGGIFLALGLFMVPLTWLLIIYVLAATVSFPLQDLMTNNGRAQGLQLLGSNLAIVGGLIALVACAITGI</sequence>
<comment type="subcellular location">
    <subcellularLocation>
        <location evidence="1">Membrane</location>
        <topology evidence="1">Multi-pass membrane protein</topology>
    </subcellularLocation>
</comment>
<feature type="transmembrane region" description="Helical" evidence="5">
    <location>
        <begin position="35"/>
        <end position="53"/>
    </location>
</feature>
<accession>A0A2Z5FZC1</accession>
<keyword evidence="7" id="KW-1185">Reference proteome</keyword>
<evidence type="ECO:0000256" key="2">
    <source>
        <dbReference type="ARBA" id="ARBA00022692"/>
    </source>
</evidence>
<evidence type="ECO:0000256" key="3">
    <source>
        <dbReference type="ARBA" id="ARBA00022989"/>
    </source>
</evidence>
<name>A0A2Z5FZC1_9BACT</name>
<feature type="transmembrane region" description="Helical" evidence="5">
    <location>
        <begin position="7"/>
        <end position="29"/>
    </location>
</feature>
<evidence type="ECO:0000313" key="7">
    <source>
        <dbReference type="Proteomes" id="UP000253606"/>
    </source>
</evidence>
<keyword evidence="4 5" id="KW-0472">Membrane</keyword>
<evidence type="ECO:0000256" key="4">
    <source>
        <dbReference type="ARBA" id="ARBA00023136"/>
    </source>
</evidence>
<evidence type="ECO:0000256" key="5">
    <source>
        <dbReference type="SAM" id="Phobius"/>
    </source>
</evidence>
<dbReference type="Pfam" id="PF07681">
    <property type="entry name" value="DoxX"/>
    <property type="match status" value="1"/>
</dbReference>
<dbReference type="AlphaFoldDB" id="A0A2Z5FZC1"/>